<dbReference type="PANTHER" id="PTHR45266">
    <property type="entry name" value="OXALOACETATE DECARBOXYLASE ALPHA CHAIN"/>
    <property type="match status" value="1"/>
</dbReference>
<comment type="pathway">
    <text evidence="4">Lipid metabolism; fatty acid biosynthesis.</text>
</comment>
<dbReference type="PANTHER" id="PTHR45266:SF3">
    <property type="entry name" value="OXALOACETATE DECARBOXYLASE ALPHA CHAIN"/>
    <property type="match status" value="1"/>
</dbReference>
<dbReference type="Proteomes" id="UP001219349">
    <property type="component" value="Chromosome"/>
</dbReference>
<gene>
    <name evidence="6" type="ORF">JHX87_06825</name>
</gene>
<feature type="domain" description="Lipoyl-binding" evidence="5">
    <location>
        <begin position="1"/>
        <end position="79"/>
    </location>
</feature>
<dbReference type="EMBL" id="CP067136">
    <property type="protein sequence ID" value="WCR08521.1"/>
    <property type="molecule type" value="Genomic_DNA"/>
</dbReference>
<comment type="function">
    <text evidence="1 4">This protein is a component of the acetyl coenzyme A carboxylase complex; first, biotin carboxylase catalyzes the carboxylation of the carrier protein and then the transcarboxylase transfers the carboxyl group to form malonyl-CoA.</text>
</comment>
<accession>A0ABY7SNF3</accession>
<evidence type="ECO:0000259" key="5">
    <source>
        <dbReference type="PROSITE" id="PS50968"/>
    </source>
</evidence>
<dbReference type="InterPro" id="IPR001249">
    <property type="entry name" value="AcCoA_biotinCC"/>
</dbReference>
<keyword evidence="4" id="KW-0276">Fatty acid metabolism</keyword>
<dbReference type="RefSeq" id="WP_271883411.1">
    <property type="nucleotide sequence ID" value="NZ_CP067136.1"/>
</dbReference>
<dbReference type="InterPro" id="IPR011053">
    <property type="entry name" value="Single_hybrid_motif"/>
</dbReference>
<evidence type="ECO:0000256" key="1">
    <source>
        <dbReference type="ARBA" id="ARBA00003761"/>
    </source>
</evidence>
<keyword evidence="4" id="KW-0443">Lipid metabolism</keyword>
<dbReference type="PRINTS" id="PR01071">
    <property type="entry name" value="ACOABIOTINCC"/>
</dbReference>
<evidence type="ECO:0000256" key="2">
    <source>
        <dbReference type="ARBA" id="ARBA00017562"/>
    </source>
</evidence>
<dbReference type="Pfam" id="PF00364">
    <property type="entry name" value="Biotin_lipoyl"/>
    <property type="match status" value="1"/>
</dbReference>
<evidence type="ECO:0000256" key="4">
    <source>
        <dbReference type="RuleBase" id="RU364072"/>
    </source>
</evidence>
<name>A0ABY7SNF3_9RHOB</name>
<keyword evidence="3 4" id="KW-0092">Biotin</keyword>
<dbReference type="InterPro" id="IPR050709">
    <property type="entry name" value="Biotin_Carboxyl_Carrier/Decarb"/>
</dbReference>
<evidence type="ECO:0000313" key="7">
    <source>
        <dbReference type="Proteomes" id="UP001219349"/>
    </source>
</evidence>
<dbReference type="PROSITE" id="PS50968">
    <property type="entry name" value="BIOTINYL_LIPOYL"/>
    <property type="match status" value="1"/>
</dbReference>
<dbReference type="InterPro" id="IPR000089">
    <property type="entry name" value="Biotin_lipoyl"/>
</dbReference>
<keyword evidence="7" id="KW-1185">Reference proteome</keyword>
<dbReference type="CDD" id="cd06850">
    <property type="entry name" value="biotinyl_domain"/>
    <property type="match status" value="1"/>
</dbReference>
<dbReference type="NCBIfam" id="NF005457">
    <property type="entry name" value="PRK07051.1"/>
    <property type="match status" value="1"/>
</dbReference>
<dbReference type="Gene3D" id="2.40.50.100">
    <property type="match status" value="1"/>
</dbReference>
<reference evidence="6 7" key="1">
    <citation type="submission" date="2021-01" db="EMBL/GenBank/DDBJ databases">
        <title>Biogeographic distribution of Paracoccus.</title>
        <authorList>
            <person name="Hollensteiner J."/>
            <person name="Leineberger J."/>
            <person name="Brinkhoff T."/>
            <person name="Daniel R."/>
        </authorList>
    </citation>
    <scope>NUCLEOTIDE SEQUENCE [LARGE SCALE GENOMIC DNA]</scope>
    <source>
        <strain evidence="6 7">KCTC 22803</strain>
    </source>
</reference>
<keyword evidence="4" id="KW-0275">Fatty acid biosynthesis</keyword>
<evidence type="ECO:0000256" key="3">
    <source>
        <dbReference type="ARBA" id="ARBA00023267"/>
    </source>
</evidence>
<keyword evidence="4" id="KW-0444">Lipid biosynthesis</keyword>
<evidence type="ECO:0000313" key="6">
    <source>
        <dbReference type="EMBL" id="WCR08521.1"/>
    </source>
</evidence>
<sequence>MAKAEIRSPLPGVFYRKPAPDQPNYKEVGDTVAAGDVIGLVEVMKSFTEVTADQAGTITAFLVEDEDAIMPGQPLAELEI</sequence>
<protein>
    <recommendedName>
        <fullName evidence="2 4">Biotin carboxyl carrier protein of acetyl-CoA carboxylase</fullName>
    </recommendedName>
</protein>
<dbReference type="SUPFAM" id="SSF51230">
    <property type="entry name" value="Single hybrid motif"/>
    <property type="match status" value="1"/>
</dbReference>
<organism evidence="6 7">
    <name type="scientific">Paracoccus fistulariae</name>
    <dbReference type="NCBI Taxonomy" id="658446"/>
    <lineage>
        <taxon>Bacteria</taxon>
        <taxon>Pseudomonadati</taxon>
        <taxon>Pseudomonadota</taxon>
        <taxon>Alphaproteobacteria</taxon>
        <taxon>Rhodobacterales</taxon>
        <taxon>Paracoccaceae</taxon>
        <taxon>Paracoccus</taxon>
    </lineage>
</organism>
<proteinExistence type="predicted"/>